<keyword evidence="10" id="KW-1185">Reference proteome</keyword>
<dbReference type="InterPro" id="IPR003439">
    <property type="entry name" value="ABC_transporter-like_ATP-bd"/>
</dbReference>
<dbReference type="SUPFAM" id="SSF52540">
    <property type="entry name" value="P-loop containing nucleoside triphosphate hydrolases"/>
    <property type="match status" value="1"/>
</dbReference>
<dbReference type="GO" id="GO:0005524">
    <property type="term" value="F:ATP binding"/>
    <property type="evidence" value="ECO:0007669"/>
    <property type="project" value="UniProtKB-KW"/>
</dbReference>
<comment type="subcellular location">
    <subcellularLocation>
        <location evidence="1">Cell inner membrane</location>
        <topology evidence="1">Peripheral membrane protein</topology>
    </subcellularLocation>
</comment>
<evidence type="ECO:0000313" key="9">
    <source>
        <dbReference type="EMBL" id="MQT14658.1"/>
    </source>
</evidence>
<dbReference type="InterPro" id="IPR027417">
    <property type="entry name" value="P-loop_NTPase"/>
</dbReference>
<evidence type="ECO:0000256" key="1">
    <source>
        <dbReference type="ARBA" id="ARBA00004417"/>
    </source>
</evidence>
<name>A0A6A7Y9H7_9HYPH</name>
<dbReference type="InterPro" id="IPR003593">
    <property type="entry name" value="AAA+_ATPase"/>
</dbReference>
<evidence type="ECO:0000256" key="7">
    <source>
        <dbReference type="ARBA" id="ARBA00023136"/>
    </source>
</evidence>
<dbReference type="Proteomes" id="UP000332515">
    <property type="component" value="Unassembled WGS sequence"/>
</dbReference>
<dbReference type="AlphaFoldDB" id="A0A6A7Y9H7"/>
<keyword evidence="3" id="KW-0813">Transport</keyword>
<dbReference type="CDD" id="cd03257">
    <property type="entry name" value="ABC_NikE_OppD_transporters"/>
    <property type="match status" value="1"/>
</dbReference>
<dbReference type="Pfam" id="PF00005">
    <property type="entry name" value="ABC_tran"/>
    <property type="match status" value="1"/>
</dbReference>
<feature type="domain" description="ABC transporter" evidence="8">
    <location>
        <begin position="17"/>
        <end position="263"/>
    </location>
</feature>
<dbReference type="PROSITE" id="PS50893">
    <property type="entry name" value="ABC_TRANSPORTER_2"/>
    <property type="match status" value="1"/>
</dbReference>
<keyword evidence="5" id="KW-0547">Nucleotide-binding</keyword>
<keyword evidence="6 9" id="KW-0067">ATP-binding</keyword>
<sequence>MTASPPHQPDASPLLAVEALSIAFPGQGGRRAVESVSFSMGAERVGIVGESGSGKSLTARAIMGLLPASARLEAETLAVAGRSLLAFSPRDWTHFRGREVGLVLQDPRVALDPVMAVGAQIEESLRLHTKLGRAERRDKVLAALESVGLPDPVRIARAYPHELSGGMGQRAMIASVLVTEPRLLIADEPTSALDHHLRDQVLELLIGLTEARGMGLILISHDLEQVSRVCDRAIVMFRGRIVDRGRAADLPLSTHPYTSTLWRCRPSATTRGTRLPTLDRASLDAAHLDAASLETASLETSP</sequence>
<proteinExistence type="inferred from homology"/>
<dbReference type="GO" id="GO:0016887">
    <property type="term" value="F:ATP hydrolysis activity"/>
    <property type="evidence" value="ECO:0007669"/>
    <property type="project" value="InterPro"/>
</dbReference>
<evidence type="ECO:0000259" key="8">
    <source>
        <dbReference type="PROSITE" id="PS50893"/>
    </source>
</evidence>
<protein>
    <submittedName>
        <fullName evidence="9">ABC transporter ATP-binding protein</fullName>
    </submittedName>
</protein>
<dbReference type="InterPro" id="IPR050388">
    <property type="entry name" value="ABC_Ni/Peptide_Import"/>
</dbReference>
<dbReference type="Gene3D" id="3.40.50.300">
    <property type="entry name" value="P-loop containing nucleotide triphosphate hydrolases"/>
    <property type="match status" value="1"/>
</dbReference>
<reference evidence="9 10" key="1">
    <citation type="submission" date="2019-09" db="EMBL/GenBank/DDBJ databases">
        <title>Segnochrobactrum spirostomi gen. nov., sp. nov., isolated from the ciliate Spirostomum cf. yagiui and description of a novel family, Segnochrobactraceae fam. nov. within the order Rhizobiales of the class Alphaproteobacteria.</title>
        <authorList>
            <person name="Akter S."/>
            <person name="Shazib S.U.A."/>
            <person name="Shin M.K."/>
        </authorList>
    </citation>
    <scope>NUCLEOTIDE SEQUENCE [LARGE SCALE GENOMIC DNA]</scope>
    <source>
        <strain evidence="9 10">Sp-1</strain>
    </source>
</reference>
<comment type="caution">
    <text evidence="9">The sequence shown here is derived from an EMBL/GenBank/DDBJ whole genome shotgun (WGS) entry which is preliminary data.</text>
</comment>
<gene>
    <name evidence="9" type="ORF">F0357_18755</name>
</gene>
<evidence type="ECO:0000256" key="2">
    <source>
        <dbReference type="ARBA" id="ARBA00005417"/>
    </source>
</evidence>
<dbReference type="PANTHER" id="PTHR43297:SF2">
    <property type="entry name" value="DIPEPTIDE TRANSPORT ATP-BINDING PROTEIN DPPD"/>
    <property type="match status" value="1"/>
</dbReference>
<organism evidence="9 10">
    <name type="scientific">Segnochrobactrum spirostomi</name>
    <dbReference type="NCBI Taxonomy" id="2608987"/>
    <lineage>
        <taxon>Bacteria</taxon>
        <taxon>Pseudomonadati</taxon>
        <taxon>Pseudomonadota</taxon>
        <taxon>Alphaproteobacteria</taxon>
        <taxon>Hyphomicrobiales</taxon>
        <taxon>Segnochrobactraceae</taxon>
        <taxon>Segnochrobactrum</taxon>
    </lineage>
</organism>
<evidence type="ECO:0000256" key="4">
    <source>
        <dbReference type="ARBA" id="ARBA00022475"/>
    </source>
</evidence>
<dbReference type="RefSeq" id="WP_153487466.1">
    <property type="nucleotide sequence ID" value="NZ_VWNA01000002.1"/>
</dbReference>
<dbReference type="SMART" id="SM00382">
    <property type="entry name" value="AAA"/>
    <property type="match status" value="1"/>
</dbReference>
<comment type="similarity">
    <text evidence="2">Belongs to the ABC transporter superfamily.</text>
</comment>
<evidence type="ECO:0000256" key="5">
    <source>
        <dbReference type="ARBA" id="ARBA00022741"/>
    </source>
</evidence>
<dbReference type="EMBL" id="VWNA01000002">
    <property type="protein sequence ID" value="MQT14658.1"/>
    <property type="molecule type" value="Genomic_DNA"/>
</dbReference>
<dbReference type="GO" id="GO:0005886">
    <property type="term" value="C:plasma membrane"/>
    <property type="evidence" value="ECO:0007669"/>
    <property type="project" value="UniProtKB-SubCell"/>
</dbReference>
<keyword evidence="4" id="KW-1003">Cell membrane</keyword>
<keyword evidence="7" id="KW-0472">Membrane</keyword>
<accession>A0A6A7Y9H7</accession>
<evidence type="ECO:0000256" key="6">
    <source>
        <dbReference type="ARBA" id="ARBA00022840"/>
    </source>
</evidence>
<evidence type="ECO:0000313" key="10">
    <source>
        <dbReference type="Proteomes" id="UP000332515"/>
    </source>
</evidence>
<dbReference type="PANTHER" id="PTHR43297">
    <property type="entry name" value="OLIGOPEPTIDE TRANSPORT ATP-BINDING PROTEIN APPD"/>
    <property type="match status" value="1"/>
</dbReference>
<evidence type="ECO:0000256" key="3">
    <source>
        <dbReference type="ARBA" id="ARBA00022448"/>
    </source>
</evidence>